<dbReference type="EMBL" id="BRYB01004791">
    <property type="protein sequence ID" value="GMI36906.1"/>
    <property type="molecule type" value="Genomic_DNA"/>
</dbReference>
<feature type="non-terminal residue" evidence="2">
    <location>
        <position position="1"/>
    </location>
</feature>
<keyword evidence="1" id="KW-0472">Membrane</keyword>
<keyword evidence="1" id="KW-0812">Transmembrane</keyword>
<organism evidence="2 3">
    <name type="scientific">Tetraparma gracilis</name>
    <dbReference type="NCBI Taxonomy" id="2962635"/>
    <lineage>
        <taxon>Eukaryota</taxon>
        <taxon>Sar</taxon>
        <taxon>Stramenopiles</taxon>
        <taxon>Ochrophyta</taxon>
        <taxon>Bolidophyceae</taxon>
        <taxon>Parmales</taxon>
        <taxon>Triparmaceae</taxon>
        <taxon>Tetraparma</taxon>
    </lineage>
</organism>
<gene>
    <name evidence="2" type="ORF">TeGR_g12964</name>
</gene>
<name>A0ABQ6N0R6_9STRA</name>
<feature type="transmembrane region" description="Helical" evidence="1">
    <location>
        <begin position="52"/>
        <end position="73"/>
    </location>
</feature>
<accession>A0ABQ6N0R6</accession>
<keyword evidence="1" id="KW-1133">Transmembrane helix</keyword>
<evidence type="ECO:0000313" key="3">
    <source>
        <dbReference type="Proteomes" id="UP001165060"/>
    </source>
</evidence>
<feature type="transmembrane region" description="Helical" evidence="1">
    <location>
        <begin position="123"/>
        <end position="145"/>
    </location>
</feature>
<keyword evidence="3" id="KW-1185">Reference proteome</keyword>
<comment type="caution">
    <text evidence="2">The sequence shown here is derived from an EMBL/GenBank/DDBJ whole genome shotgun (WGS) entry which is preliminary data.</text>
</comment>
<protein>
    <submittedName>
        <fullName evidence="2">Uncharacterized protein</fullName>
    </submittedName>
</protein>
<dbReference type="Proteomes" id="UP001165060">
    <property type="component" value="Unassembled WGS sequence"/>
</dbReference>
<evidence type="ECO:0000313" key="2">
    <source>
        <dbReference type="EMBL" id="GMI36906.1"/>
    </source>
</evidence>
<proteinExistence type="predicted"/>
<reference evidence="2 3" key="1">
    <citation type="journal article" date="2023" name="Commun. Biol.">
        <title>Genome analysis of Parmales, the sister group of diatoms, reveals the evolutionary specialization of diatoms from phago-mixotrophs to photoautotrophs.</title>
        <authorList>
            <person name="Ban H."/>
            <person name="Sato S."/>
            <person name="Yoshikawa S."/>
            <person name="Yamada K."/>
            <person name="Nakamura Y."/>
            <person name="Ichinomiya M."/>
            <person name="Sato N."/>
            <person name="Blanc-Mathieu R."/>
            <person name="Endo H."/>
            <person name="Kuwata A."/>
            <person name="Ogata H."/>
        </authorList>
    </citation>
    <scope>NUCLEOTIDE SEQUENCE [LARGE SCALE GENOMIC DNA]</scope>
</reference>
<sequence>RLSPPSFSTSYEIEAGSSEDLILVFTYDWENIVNSPVIVEVEAKSPFSTETVYLIVFSLACGIGVIFMLYTAFKRNAENTSLKSLSKEIRGSIVGIATNVADPATDYLNWLVVMSKCKGAISLVYISFVGISVVGAAASVSVNLYQLSNLLKDANTSNIDSAELEAALTDLRTWFTVAPWALGMAKRSRILKETVAAQ</sequence>
<evidence type="ECO:0000256" key="1">
    <source>
        <dbReference type="SAM" id="Phobius"/>
    </source>
</evidence>